<keyword evidence="2" id="KW-1185">Reference proteome</keyword>
<name>A0AAD5T543_9FUNG</name>
<dbReference type="SUPFAM" id="SSF54427">
    <property type="entry name" value="NTF2-like"/>
    <property type="match status" value="1"/>
</dbReference>
<dbReference type="InterPro" id="IPR032710">
    <property type="entry name" value="NTF2-like_dom_sf"/>
</dbReference>
<gene>
    <name evidence="1" type="ORF">HK100_007798</name>
</gene>
<sequence>MEHGLSSALSQTNVVNPLSRSCVDKAKEIHASIYSTNQSHKAAILGAYYAPRATFNDPLVSVAGIHAITQQYMFLTLLPKVRITTRTVTWAHLGDATTAAHSVAAAAATTSASRLEVVVVDAVVVFTLLPLLPAGLADVAMRIVTTLRFDATGRVISHEDLWSFRELLGGLGGGNFFGKLLDTVRFANGYVSTFAIEHILWLRDSFGSSFLRKPKRTFSGGGLNSQVLKGSSDTSKSPI</sequence>
<evidence type="ECO:0000313" key="1">
    <source>
        <dbReference type="EMBL" id="KAJ3130640.1"/>
    </source>
</evidence>
<organism evidence="1 2">
    <name type="scientific">Physocladia obscura</name>
    <dbReference type="NCBI Taxonomy" id="109957"/>
    <lineage>
        <taxon>Eukaryota</taxon>
        <taxon>Fungi</taxon>
        <taxon>Fungi incertae sedis</taxon>
        <taxon>Chytridiomycota</taxon>
        <taxon>Chytridiomycota incertae sedis</taxon>
        <taxon>Chytridiomycetes</taxon>
        <taxon>Chytridiales</taxon>
        <taxon>Chytriomycetaceae</taxon>
        <taxon>Physocladia</taxon>
    </lineage>
</organism>
<reference evidence="1" key="1">
    <citation type="submission" date="2020-05" db="EMBL/GenBank/DDBJ databases">
        <title>Phylogenomic resolution of chytrid fungi.</title>
        <authorList>
            <person name="Stajich J.E."/>
            <person name="Amses K."/>
            <person name="Simmons R."/>
            <person name="Seto K."/>
            <person name="Myers J."/>
            <person name="Bonds A."/>
            <person name="Quandt C.A."/>
            <person name="Barry K."/>
            <person name="Liu P."/>
            <person name="Grigoriev I."/>
            <person name="Longcore J.E."/>
            <person name="James T.Y."/>
        </authorList>
    </citation>
    <scope>NUCLEOTIDE SEQUENCE</scope>
    <source>
        <strain evidence="1">JEL0513</strain>
    </source>
</reference>
<dbReference type="Proteomes" id="UP001211907">
    <property type="component" value="Unassembled WGS sequence"/>
</dbReference>
<proteinExistence type="predicted"/>
<evidence type="ECO:0000313" key="2">
    <source>
        <dbReference type="Proteomes" id="UP001211907"/>
    </source>
</evidence>
<comment type="caution">
    <text evidence="1">The sequence shown here is derived from an EMBL/GenBank/DDBJ whole genome shotgun (WGS) entry which is preliminary data.</text>
</comment>
<protein>
    <submittedName>
        <fullName evidence="1">Uncharacterized protein</fullName>
    </submittedName>
</protein>
<dbReference type="Gene3D" id="3.10.450.50">
    <property type="match status" value="1"/>
</dbReference>
<accession>A0AAD5T543</accession>
<dbReference type="AlphaFoldDB" id="A0AAD5T543"/>
<dbReference type="EMBL" id="JADGJH010000370">
    <property type="protein sequence ID" value="KAJ3130640.1"/>
    <property type="molecule type" value="Genomic_DNA"/>
</dbReference>